<dbReference type="AlphaFoldDB" id="A0A7W8D5Q0"/>
<sequence length="89" mass="9880">MHAADWIGWSASAVLVVTLLRQVQLQWRDGPQARLSSWLFVGQIVASLAFVVYSVLVENWVFVFTNGVLVITAVLGQIGRLRQARRDAG</sequence>
<keyword evidence="1" id="KW-1133">Transmembrane helix</keyword>
<feature type="transmembrane region" description="Helical" evidence="1">
    <location>
        <begin position="35"/>
        <end position="54"/>
    </location>
</feature>
<evidence type="ECO:0000256" key="1">
    <source>
        <dbReference type="SAM" id="Phobius"/>
    </source>
</evidence>
<keyword evidence="1" id="KW-0472">Membrane</keyword>
<evidence type="ECO:0000313" key="2">
    <source>
        <dbReference type="EMBL" id="MBB5208408.1"/>
    </source>
</evidence>
<proteinExistence type="predicted"/>
<name>A0A7W8D5Q0_9GAMM</name>
<reference evidence="2 3" key="1">
    <citation type="submission" date="2020-08" db="EMBL/GenBank/DDBJ databases">
        <title>Genomic Encyclopedia of Type Strains, Phase IV (KMG-IV): sequencing the most valuable type-strain genomes for metagenomic binning, comparative biology and taxonomic classification.</title>
        <authorList>
            <person name="Goeker M."/>
        </authorList>
    </citation>
    <scope>NUCLEOTIDE SEQUENCE [LARGE SCALE GENOMIC DNA]</scope>
    <source>
        <strain evidence="2 3">DSM 24163</strain>
    </source>
</reference>
<gene>
    <name evidence="2" type="ORF">HNQ52_001950</name>
</gene>
<evidence type="ECO:0000313" key="3">
    <source>
        <dbReference type="Proteomes" id="UP000521199"/>
    </source>
</evidence>
<feature type="transmembrane region" description="Helical" evidence="1">
    <location>
        <begin position="60"/>
        <end position="78"/>
    </location>
</feature>
<dbReference type="RefSeq" id="WP_183960939.1">
    <property type="nucleotide sequence ID" value="NZ_JACHHP010000003.1"/>
</dbReference>
<organism evidence="2 3">
    <name type="scientific">Chiayiivirga flava</name>
    <dbReference type="NCBI Taxonomy" id="659595"/>
    <lineage>
        <taxon>Bacteria</taxon>
        <taxon>Pseudomonadati</taxon>
        <taxon>Pseudomonadota</taxon>
        <taxon>Gammaproteobacteria</taxon>
        <taxon>Lysobacterales</taxon>
        <taxon>Lysobacteraceae</taxon>
        <taxon>Chiayiivirga</taxon>
    </lineage>
</organism>
<comment type="caution">
    <text evidence="2">The sequence shown here is derived from an EMBL/GenBank/DDBJ whole genome shotgun (WGS) entry which is preliminary data.</text>
</comment>
<protein>
    <submittedName>
        <fullName evidence="2">Uncharacterized protein with PQ loop repeat</fullName>
    </submittedName>
</protein>
<dbReference type="EMBL" id="JACHHP010000003">
    <property type="protein sequence ID" value="MBB5208408.1"/>
    <property type="molecule type" value="Genomic_DNA"/>
</dbReference>
<accession>A0A7W8D5Q0</accession>
<dbReference type="Proteomes" id="UP000521199">
    <property type="component" value="Unassembled WGS sequence"/>
</dbReference>
<keyword evidence="1" id="KW-0812">Transmembrane</keyword>
<feature type="transmembrane region" description="Helical" evidence="1">
    <location>
        <begin position="6"/>
        <end position="23"/>
    </location>
</feature>
<keyword evidence="3" id="KW-1185">Reference proteome</keyword>
<dbReference type="Gene3D" id="1.20.1280.290">
    <property type="match status" value="1"/>
</dbReference>